<organism evidence="4 5">
    <name type="scientific">Nicotiana attenuata</name>
    <name type="common">Coyote tobacco</name>
    <dbReference type="NCBI Taxonomy" id="49451"/>
    <lineage>
        <taxon>Eukaryota</taxon>
        <taxon>Viridiplantae</taxon>
        <taxon>Streptophyta</taxon>
        <taxon>Embryophyta</taxon>
        <taxon>Tracheophyta</taxon>
        <taxon>Spermatophyta</taxon>
        <taxon>Magnoliopsida</taxon>
        <taxon>eudicotyledons</taxon>
        <taxon>Gunneridae</taxon>
        <taxon>Pentapetalae</taxon>
        <taxon>asterids</taxon>
        <taxon>lamiids</taxon>
        <taxon>Solanales</taxon>
        <taxon>Solanaceae</taxon>
        <taxon>Nicotianoideae</taxon>
        <taxon>Nicotianeae</taxon>
        <taxon>Nicotiana</taxon>
    </lineage>
</organism>
<feature type="signal peptide" evidence="3">
    <location>
        <begin position="1"/>
        <end position="22"/>
    </location>
</feature>
<accession>A0A1J6IB61</accession>
<dbReference type="Pfam" id="PF01190">
    <property type="entry name" value="Pollen_Ole_e_1"/>
    <property type="match status" value="1"/>
</dbReference>
<evidence type="ECO:0000256" key="2">
    <source>
        <dbReference type="ARBA" id="ARBA00023157"/>
    </source>
</evidence>
<dbReference type="EMBL" id="MJEQ01037188">
    <property type="protein sequence ID" value="OIT01810.1"/>
    <property type="molecule type" value="Genomic_DNA"/>
</dbReference>
<dbReference type="InterPro" id="IPR006040">
    <property type="entry name" value="Allergen_Ole_e_I_CS"/>
</dbReference>
<evidence type="ECO:0000256" key="3">
    <source>
        <dbReference type="SAM" id="SignalP"/>
    </source>
</evidence>
<dbReference type="GO" id="GO:0005615">
    <property type="term" value="C:extracellular space"/>
    <property type="evidence" value="ECO:0007669"/>
    <property type="project" value="InterPro"/>
</dbReference>
<proteinExistence type="inferred from homology"/>
<dbReference type="OMA" id="CKEPAIG"/>
<dbReference type="Proteomes" id="UP000187609">
    <property type="component" value="Unassembled WGS sequence"/>
</dbReference>
<keyword evidence="3" id="KW-0732">Signal</keyword>
<dbReference type="PROSITE" id="PS00925">
    <property type="entry name" value="OLEEI"/>
    <property type="match status" value="1"/>
</dbReference>
<dbReference type="Gramene" id="OIT01810">
    <property type="protein sequence ID" value="OIT01810"/>
    <property type="gene ID" value="A4A49_00604"/>
</dbReference>
<feature type="chain" id="PRO_5013380724" evidence="3">
    <location>
        <begin position="23"/>
        <end position="163"/>
    </location>
</feature>
<protein>
    <submittedName>
        <fullName evidence="4">Anther-specific protein lat52</fullName>
    </submittedName>
</protein>
<sequence length="163" mass="18057">MAKAILLLSAVCILAFVNFAQCHESQAINVEGSVYCDTCRVQFQTKLSEYIEGATVRLACKDIETEKETYSVEGVTDKNGKYIIKVEGDHENELCEVSIVKSPREDCKESAIGFENSRVVCSGNVGIHNPTRYANPLFFMKTEAVSGCKDVLDELGLFPLEFN</sequence>
<evidence type="ECO:0000256" key="1">
    <source>
        <dbReference type="ARBA" id="ARBA00010049"/>
    </source>
</evidence>
<dbReference type="PANTHER" id="PTHR31614">
    <property type="entry name" value="PROTEIN DOWNSTREAM OF FLC-RELATED"/>
    <property type="match status" value="1"/>
</dbReference>
<comment type="similarity">
    <text evidence="1">Belongs to the Ole e I family.</text>
</comment>
<dbReference type="PANTHER" id="PTHR31614:SF2">
    <property type="entry name" value="F28N24.16 PROTEIN"/>
    <property type="match status" value="1"/>
</dbReference>
<dbReference type="STRING" id="49451.A0A1J6IB61"/>
<evidence type="ECO:0000313" key="4">
    <source>
        <dbReference type="EMBL" id="OIT01810.1"/>
    </source>
</evidence>
<dbReference type="GeneID" id="109228195"/>
<keyword evidence="5" id="KW-1185">Reference proteome</keyword>
<gene>
    <name evidence="4" type="primary">LAT52_1</name>
    <name evidence="4" type="ORF">A4A49_00604</name>
</gene>
<dbReference type="OrthoDB" id="1888725at2759"/>
<comment type="caution">
    <text evidence="4">The sequence shown here is derived from an EMBL/GenBank/DDBJ whole genome shotgun (WGS) entry which is preliminary data.</text>
</comment>
<dbReference type="KEGG" id="nau:109228195"/>
<dbReference type="AlphaFoldDB" id="A0A1J6IB61"/>
<dbReference type="SMR" id="A0A1J6IB61"/>
<name>A0A1J6IB61_NICAT</name>
<keyword evidence="2" id="KW-1015">Disulfide bond</keyword>
<reference evidence="4" key="1">
    <citation type="submission" date="2016-11" db="EMBL/GenBank/DDBJ databases">
        <title>The genome of Nicotiana attenuata.</title>
        <authorList>
            <person name="Xu S."/>
            <person name="Brockmoeller T."/>
            <person name="Gaquerel E."/>
            <person name="Navarro A."/>
            <person name="Kuhl H."/>
            <person name="Gase K."/>
            <person name="Ling Z."/>
            <person name="Zhou W."/>
            <person name="Kreitzer C."/>
            <person name="Stanke M."/>
            <person name="Tang H."/>
            <person name="Lyons E."/>
            <person name="Pandey P."/>
            <person name="Pandey S.P."/>
            <person name="Timmermann B."/>
            <person name="Baldwin I.T."/>
        </authorList>
    </citation>
    <scope>NUCLEOTIDE SEQUENCE [LARGE SCALE GENOMIC DNA]</scope>
    <source>
        <strain evidence="4">UT</strain>
    </source>
</reference>
<evidence type="ECO:0000313" key="5">
    <source>
        <dbReference type="Proteomes" id="UP000187609"/>
    </source>
</evidence>
<dbReference type="InterPro" id="IPR006041">
    <property type="entry name" value="Pollen_Ole_e1_allergen"/>
</dbReference>